<proteinExistence type="predicted"/>
<evidence type="ECO:0000313" key="2">
    <source>
        <dbReference type="Proteomes" id="UP000030134"/>
    </source>
</evidence>
<dbReference type="RefSeq" id="WP_025842613.1">
    <property type="nucleotide sequence ID" value="NZ_JQZW01000002.1"/>
</dbReference>
<gene>
    <name evidence="1" type="ORF">HQ36_01525</name>
</gene>
<sequence>MRRSNESEKQKNKSQRALEFAEERMELLDTVRLVVRDEIEKWAKERGKEEIATTEKHIKDPKTRKIKDSSQCSWRSSIEKLFRLNRKR</sequence>
<accession>A0A0A2GF96</accession>
<comment type="caution">
    <text evidence="1">The sequence shown here is derived from an EMBL/GenBank/DDBJ whole genome shotgun (WGS) entry which is preliminary data.</text>
</comment>
<name>A0A0A2GF96_9PORP</name>
<dbReference type="Proteomes" id="UP000030134">
    <property type="component" value="Unassembled WGS sequence"/>
</dbReference>
<keyword evidence="2" id="KW-1185">Reference proteome</keyword>
<dbReference type="EMBL" id="JQZW01000002">
    <property type="protein sequence ID" value="KGN99164.1"/>
    <property type="molecule type" value="Genomic_DNA"/>
</dbReference>
<evidence type="ECO:0000313" key="1">
    <source>
        <dbReference type="EMBL" id="KGN99164.1"/>
    </source>
</evidence>
<organism evidence="1 2">
    <name type="scientific">Porphyromonas gingivicanis</name>
    <dbReference type="NCBI Taxonomy" id="266762"/>
    <lineage>
        <taxon>Bacteria</taxon>
        <taxon>Pseudomonadati</taxon>
        <taxon>Bacteroidota</taxon>
        <taxon>Bacteroidia</taxon>
        <taxon>Bacteroidales</taxon>
        <taxon>Porphyromonadaceae</taxon>
        <taxon>Porphyromonas</taxon>
    </lineage>
</organism>
<reference evidence="1 2" key="1">
    <citation type="submission" date="2014-08" db="EMBL/GenBank/DDBJ databases">
        <title>Porphyromonas gingivicanis strain:COT-022_OH1391 Genome sequencing.</title>
        <authorList>
            <person name="Wallis C."/>
            <person name="Deusch O."/>
            <person name="O'Flynn C."/>
            <person name="Davis I."/>
            <person name="Jospin G."/>
            <person name="Darling A.E."/>
            <person name="Coil D.A."/>
            <person name="Alexiev A."/>
            <person name="Horsfall A."/>
            <person name="Kirkwood N."/>
            <person name="Harris S."/>
            <person name="Eisen J.A."/>
        </authorList>
    </citation>
    <scope>NUCLEOTIDE SEQUENCE [LARGE SCALE GENOMIC DNA]</scope>
    <source>
        <strain evidence="2">COT-022 OH1391</strain>
    </source>
</reference>
<dbReference type="AlphaFoldDB" id="A0A0A2GF96"/>
<protein>
    <submittedName>
        <fullName evidence="1">Uncharacterized protein</fullName>
    </submittedName>
</protein>